<dbReference type="Proteomes" id="UP000014254">
    <property type="component" value="Unassembled WGS sequence"/>
</dbReference>
<evidence type="ECO:0000313" key="1">
    <source>
        <dbReference type="EMBL" id="EPB91395.1"/>
    </source>
</evidence>
<accession>S2KG95</accession>
<reference evidence="2" key="1">
    <citation type="submission" date="2013-05" db="EMBL/GenBank/DDBJ databases">
        <title>The Genome sequence of Mucor circinelloides f. circinelloides 1006PhL.</title>
        <authorList>
            <consortium name="The Broad Institute Genomics Platform"/>
            <person name="Cuomo C."/>
            <person name="Earl A."/>
            <person name="Findley K."/>
            <person name="Lee S.C."/>
            <person name="Walker B."/>
            <person name="Young S."/>
            <person name="Zeng Q."/>
            <person name="Gargeya S."/>
            <person name="Fitzgerald M."/>
            <person name="Haas B."/>
            <person name="Abouelleil A."/>
            <person name="Allen A.W."/>
            <person name="Alvarado L."/>
            <person name="Arachchi H.M."/>
            <person name="Berlin A.M."/>
            <person name="Chapman S.B."/>
            <person name="Gainer-Dewar J."/>
            <person name="Goldberg J."/>
            <person name="Griggs A."/>
            <person name="Gujja S."/>
            <person name="Hansen M."/>
            <person name="Howarth C."/>
            <person name="Imamovic A."/>
            <person name="Ireland A."/>
            <person name="Larimer J."/>
            <person name="McCowan C."/>
            <person name="Murphy C."/>
            <person name="Pearson M."/>
            <person name="Poon T.W."/>
            <person name="Priest M."/>
            <person name="Roberts A."/>
            <person name="Saif S."/>
            <person name="Shea T."/>
            <person name="Sisk P."/>
            <person name="Sykes S."/>
            <person name="Wortman J."/>
            <person name="Nusbaum C."/>
            <person name="Birren B."/>
        </authorList>
    </citation>
    <scope>NUCLEOTIDE SEQUENCE [LARGE SCALE GENOMIC DNA]</scope>
    <source>
        <strain evidence="2">1006PhL</strain>
    </source>
</reference>
<name>S2KG95_MUCC1</name>
<dbReference type="VEuPathDB" id="FungiDB:HMPREF1544_01716"/>
<keyword evidence="2" id="KW-1185">Reference proteome</keyword>
<dbReference type="InParanoid" id="S2KG95"/>
<sequence>MNNFYMYQLHFPATKRTANKDEEEAESAKEIESDKAVLSQFLLCHQLQLSSRFFPLAKFGVKYNCLLLPTATHPAKSLNCLDFNLWVMATWAMKFTYYIYFSSPNVIKPSVEVEKKCPNKAMKITSCATSEDEAIANVVNSQPASSATVHYTIDNSS</sequence>
<organism evidence="1 2">
    <name type="scientific">Mucor circinelloides f. circinelloides (strain 1006PhL)</name>
    <name type="common">Mucormycosis agent</name>
    <name type="synonym">Calyptromyces circinelloides</name>
    <dbReference type="NCBI Taxonomy" id="1220926"/>
    <lineage>
        <taxon>Eukaryota</taxon>
        <taxon>Fungi</taxon>
        <taxon>Fungi incertae sedis</taxon>
        <taxon>Mucoromycota</taxon>
        <taxon>Mucoromycotina</taxon>
        <taxon>Mucoromycetes</taxon>
        <taxon>Mucorales</taxon>
        <taxon>Mucorineae</taxon>
        <taxon>Mucoraceae</taxon>
        <taxon>Mucor</taxon>
    </lineage>
</organism>
<gene>
    <name evidence="1" type="ORF">HMPREF1544_01716</name>
</gene>
<dbReference type="EMBL" id="KE123909">
    <property type="protein sequence ID" value="EPB91395.1"/>
    <property type="molecule type" value="Genomic_DNA"/>
</dbReference>
<evidence type="ECO:0000313" key="2">
    <source>
        <dbReference type="Proteomes" id="UP000014254"/>
    </source>
</evidence>
<protein>
    <submittedName>
        <fullName evidence="1">Uncharacterized protein</fullName>
    </submittedName>
</protein>
<dbReference type="AlphaFoldDB" id="S2KG95"/>
<dbReference type="OrthoDB" id="10305868at2759"/>
<proteinExistence type="predicted"/>